<feature type="domain" description="Pectinesterase inhibitor" evidence="5">
    <location>
        <begin position="24"/>
        <end position="169"/>
    </location>
</feature>
<comment type="similarity">
    <text evidence="3">Belongs to the PMEI family.</text>
</comment>
<dbReference type="GO" id="GO:0004857">
    <property type="term" value="F:enzyme inhibitor activity"/>
    <property type="evidence" value="ECO:0007669"/>
    <property type="project" value="InterPro"/>
</dbReference>
<dbReference type="PANTHER" id="PTHR36710">
    <property type="entry name" value="PECTINESTERASE INHIBITOR-LIKE"/>
    <property type="match status" value="1"/>
</dbReference>
<accession>A0A6A3BPP4</accession>
<sequence length="174" mass="18512">MTKIISLLVLQALFCFTLFPLSYSANSLIETTCKQTPYLDLCISTLESDPRSSSADVPVLGCIVADTANAKASATLNQISTLLKSATDPKLKKALNGCVELYNMIIKHDIPVAIDALEKGDPKFAVEYATDAGNNAQDCEDRFGKSSTNSPISGGNKAVHDLSVIVESIASLLL</sequence>
<dbReference type="CDD" id="cd15796">
    <property type="entry name" value="CIF_like"/>
    <property type="match status" value="1"/>
</dbReference>
<dbReference type="InterPro" id="IPR052421">
    <property type="entry name" value="PCW_Enzyme_Inhibitor"/>
</dbReference>
<keyword evidence="2" id="KW-1015">Disulfide bond</keyword>
<dbReference type="Pfam" id="PF04043">
    <property type="entry name" value="PMEI"/>
    <property type="match status" value="1"/>
</dbReference>
<dbReference type="OrthoDB" id="1918674at2759"/>
<dbReference type="InterPro" id="IPR034087">
    <property type="entry name" value="C/VIF1"/>
</dbReference>
<feature type="chain" id="PRO_5025414239" evidence="4">
    <location>
        <begin position="25"/>
        <end position="174"/>
    </location>
</feature>
<dbReference type="FunFam" id="1.20.140.40:FF:000009">
    <property type="entry name" value="Invertase/pectin methylesterase inhibitor family protein"/>
    <property type="match status" value="1"/>
</dbReference>
<evidence type="ECO:0000256" key="3">
    <source>
        <dbReference type="ARBA" id="ARBA00038471"/>
    </source>
</evidence>
<organism evidence="6 7">
    <name type="scientific">Hibiscus syriacus</name>
    <name type="common">Rose of Sharon</name>
    <dbReference type="NCBI Taxonomy" id="106335"/>
    <lineage>
        <taxon>Eukaryota</taxon>
        <taxon>Viridiplantae</taxon>
        <taxon>Streptophyta</taxon>
        <taxon>Embryophyta</taxon>
        <taxon>Tracheophyta</taxon>
        <taxon>Spermatophyta</taxon>
        <taxon>Magnoliopsida</taxon>
        <taxon>eudicotyledons</taxon>
        <taxon>Gunneridae</taxon>
        <taxon>Pentapetalae</taxon>
        <taxon>rosids</taxon>
        <taxon>malvids</taxon>
        <taxon>Malvales</taxon>
        <taxon>Malvaceae</taxon>
        <taxon>Malvoideae</taxon>
        <taxon>Hibiscus</taxon>
    </lineage>
</organism>
<dbReference type="InterPro" id="IPR035513">
    <property type="entry name" value="Invertase/methylesterase_inhib"/>
</dbReference>
<dbReference type="NCBIfam" id="TIGR01614">
    <property type="entry name" value="PME_inhib"/>
    <property type="match status" value="1"/>
</dbReference>
<name>A0A6A3BPP4_HIBSY</name>
<keyword evidence="1 4" id="KW-0732">Signal</keyword>
<evidence type="ECO:0000256" key="2">
    <source>
        <dbReference type="ARBA" id="ARBA00023157"/>
    </source>
</evidence>
<dbReference type="SMART" id="SM00856">
    <property type="entry name" value="PMEI"/>
    <property type="match status" value="1"/>
</dbReference>
<keyword evidence="7" id="KW-1185">Reference proteome</keyword>
<comment type="caution">
    <text evidence="6">The sequence shown here is derived from an EMBL/GenBank/DDBJ whole genome shotgun (WGS) entry which is preliminary data.</text>
</comment>
<proteinExistence type="inferred from homology"/>
<evidence type="ECO:0000313" key="6">
    <source>
        <dbReference type="EMBL" id="KAE8717801.1"/>
    </source>
</evidence>
<evidence type="ECO:0000256" key="4">
    <source>
        <dbReference type="SAM" id="SignalP"/>
    </source>
</evidence>
<dbReference type="EMBL" id="VEPZ02000817">
    <property type="protein sequence ID" value="KAE8717801.1"/>
    <property type="molecule type" value="Genomic_DNA"/>
</dbReference>
<dbReference type="Gene3D" id="1.20.140.40">
    <property type="entry name" value="Invertase/pectin methylesterase inhibitor family protein"/>
    <property type="match status" value="1"/>
</dbReference>
<dbReference type="AlphaFoldDB" id="A0A6A3BPP4"/>
<dbReference type="SUPFAM" id="SSF101148">
    <property type="entry name" value="Plant invertase/pectin methylesterase inhibitor"/>
    <property type="match status" value="1"/>
</dbReference>
<gene>
    <name evidence="6" type="ORF">F3Y22_tig00110020pilonHSYRG00074</name>
</gene>
<feature type="signal peptide" evidence="4">
    <location>
        <begin position="1"/>
        <end position="24"/>
    </location>
</feature>
<evidence type="ECO:0000313" key="7">
    <source>
        <dbReference type="Proteomes" id="UP000436088"/>
    </source>
</evidence>
<protein>
    <submittedName>
        <fullName evidence="6">Poly(A) polymerase, putative isoform 1</fullName>
    </submittedName>
</protein>
<dbReference type="Proteomes" id="UP000436088">
    <property type="component" value="Unassembled WGS sequence"/>
</dbReference>
<dbReference type="SMR" id="A0A6A3BPP4"/>
<reference evidence="6" key="1">
    <citation type="submission" date="2019-09" db="EMBL/GenBank/DDBJ databases">
        <title>Draft genome information of white flower Hibiscus syriacus.</title>
        <authorList>
            <person name="Kim Y.-M."/>
        </authorList>
    </citation>
    <scope>NUCLEOTIDE SEQUENCE [LARGE SCALE GENOMIC DNA]</scope>
    <source>
        <strain evidence="6">YM2019G1</strain>
    </source>
</reference>
<evidence type="ECO:0000259" key="5">
    <source>
        <dbReference type="SMART" id="SM00856"/>
    </source>
</evidence>
<dbReference type="InterPro" id="IPR006501">
    <property type="entry name" value="Pectinesterase_inhib_dom"/>
</dbReference>
<evidence type="ECO:0000256" key="1">
    <source>
        <dbReference type="ARBA" id="ARBA00022729"/>
    </source>
</evidence>
<dbReference type="PANTHER" id="PTHR36710:SF13">
    <property type="entry name" value="PUTATIVE-RELATED"/>
    <property type="match status" value="1"/>
</dbReference>